<evidence type="ECO:0000313" key="1">
    <source>
        <dbReference type="Proteomes" id="UP000887575"/>
    </source>
</evidence>
<accession>A0AAF3J4Y9</accession>
<dbReference type="AlphaFoldDB" id="A0AAF3J4Y9"/>
<dbReference type="Proteomes" id="UP000887575">
    <property type="component" value="Unassembled WGS sequence"/>
</dbReference>
<name>A0AAF3J4Y9_9BILA</name>
<protein>
    <submittedName>
        <fullName evidence="2">Uncharacterized protein</fullName>
    </submittedName>
</protein>
<sequence length="149" mass="17408">MFLWLLIFLPAICALTNEEIQDFRGLGGRESVFLLAFEKRIANLPMNEQRKAIERYVATIAPHRRESYELFKMQKNKDYVQRMIQLKQKVFGILGREKFSKLMVILHNPKMSREVRLFNANDLIKDVKLIGQKAVIMGWAKDEIPAGIQ</sequence>
<dbReference type="WBParaSite" id="MBELARI_LOCUS16499">
    <property type="protein sequence ID" value="MBELARI_LOCUS16499"/>
    <property type="gene ID" value="MBELARI_LOCUS16499"/>
</dbReference>
<reference evidence="2" key="1">
    <citation type="submission" date="2024-02" db="UniProtKB">
        <authorList>
            <consortium name="WormBaseParasite"/>
        </authorList>
    </citation>
    <scope>IDENTIFICATION</scope>
</reference>
<evidence type="ECO:0000313" key="2">
    <source>
        <dbReference type="WBParaSite" id="MBELARI_LOCUS16499"/>
    </source>
</evidence>
<proteinExistence type="predicted"/>
<organism evidence="1 2">
    <name type="scientific">Mesorhabditis belari</name>
    <dbReference type="NCBI Taxonomy" id="2138241"/>
    <lineage>
        <taxon>Eukaryota</taxon>
        <taxon>Metazoa</taxon>
        <taxon>Ecdysozoa</taxon>
        <taxon>Nematoda</taxon>
        <taxon>Chromadorea</taxon>
        <taxon>Rhabditida</taxon>
        <taxon>Rhabditina</taxon>
        <taxon>Rhabditomorpha</taxon>
        <taxon>Rhabditoidea</taxon>
        <taxon>Rhabditidae</taxon>
        <taxon>Mesorhabditinae</taxon>
        <taxon>Mesorhabditis</taxon>
    </lineage>
</organism>
<keyword evidence="1" id="KW-1185">Reference proteome</keyword>